<feature type="non-terminal residue" evidence="2">
    <location>
        <position position="1"/>
    </location>
</feature>
<dbReference type="EMBL" id="BARW01010684">
    <property type="protein sequence ID" value="GAI79298.1"/>
    <property type="molecule type" value="Genomic_DNA"/>
</dbReference>
<comment type="caution">
    <text evidence="2">The sequence shown here is derived from an EMBL/GenBank/DDBJ whole genome shotgun (WGS) entry which is preliminary data.</text>
</comment>
<reference evidence="2" key="1">
    <citation type="journal article" date="2014" name="Front. Microbiol.">
        <title>High frequency of phylogenetically diverse reductive dehalogenase-homologous genes in deep subseafloor sedimentary metagenomes.</title>
        <authorList>
            <person name="Kawai M."/>
            <person name="Futagami T."/>
            <person name="Toyoda A."/>
            <person name="Takaki Y."/>
            <person name="Nishi S."/>
            <person name="Hori S."/>
            <person name="Arai W."/>
            <person name="Tsubouchi T."/>
            <person name="Morono Y."/>
            <person name="Uchiyama I."/>
            <person name="Ito T."/>
            <person name="Fujiyama A."/>
            <person name="Inagaki F."/>
            <person name="Takami H."/>
        </authorList>
    </citation>
    <scope>NUCLEOTIDE SEQUENCE</scope>
    <source>
        <strain evidence="2">Expedition CK06-06</strain>
    </source>
</reference>
<sequence length="268" mass="31909">RFVRREMIDTGLKSGFKAPEGKLVHYQDLEPVDFSLPPLKCYWDIECYSRTRFPEPSHPDQPINCITFWDTQNRHYYTLLLDDERGKTVLADDHTLFHYPDEKMLLRTAVKYLERLRPDVLAEWGRLDKEYFPPRAKYHKQSTYVFRSFCTFDMIPAYKKLYQKGSNRLKDVAFDEGIINYVPDEVNFADLWDNDRMALVMKNKHDVEWIVKLDELKGDLIGFFWNLKNAAGLEDLQETTFHGVLVDTRLLRKYHGRYMLPSRPEKKP</sequence>
<feature type="domain" description="DNA-directed DNA polymerase family B exonuclease" evidence="1">
    <location>
        <begin position="25"/>
        <end position="121"/>
    </location>
</feature>
<dbReference type="InterPro" id="IPR012337">
    <property type="entry name" value="RNaseH-like_sf"/>
</dbReference>
<feature type="non-terminal residue" evidence="2">
    <location>
        <position position="268"/>
    </location>
</feature>
<gene>
    <name evidence="2" type="ORF">S12H4_20933</name>
</gene>
<dbReference type="SUPFAM" id="SSF53098">
    <property type="entry name" value="Ribonuclease H-like"/>
    <property type="match status" value="1"/>
</dbReference>
<evidence type="ECO:0000259" key="1">
    <source>
        <dbReference type="Pfam" id="PF03104"/>
    </source>
</evidence>
<dbReference type="GO" id="GO:0003676">
    <property type="term" value="F:nucleic acid binding"/>
    <property type="evidence" value="ECO:0007669"/>
    <property type="project" value="InterPro"/>
</dbReference>
<dbReference type="Gene3D" id="3.30.420.10">
    <property type="entry name" value="Ribonuclease H-like superfamily/Ribonuclease H"/>
    <property type="match status" value="2"/>
</dbReference>
<dbReference type="InterPro" id="IPR036397">
    <property type="entry name" value="RNaseH_sf"/>
</dbReference>
<proteinExistence type="predicted"/>
<protein>
    <recommendedName>
        <fullName evidence="1">DNA-directed DNA polymerase family B exonuclease domain-containing protein</fullName>
    </recommendedName>
</protein>
<dbReference type="InterPro" id="IPR006133">
    <property type="entry name" value="DNA-dir_DNA_pol_B_exonuc"/>
</dbReference>
<dbReference type="AlphaFoldDB" id="X1RFB2"/>
<organism evidence="2">
    <name type="scientific">marine sediment metagenome</name>
    <dbReference type="NCBI Taxonomy" id="412755"/>
    <lineage>
        <taxon>unclassified sequences</taxon>
        <taxon>metagenomes</taxon>
        <taxon>ecological metagenomes</taxon>
    </lineage>
</organism>
<evidence type="ECO:0000313" key="2">
    <source>
        <dbReference type="EMBL" id="GAI79298.1"/>
    </source>
</evidence>
<name>X1RFB2_9ZZZZ</name>
<dbReference type="Pfam" id="PF03104">
    <property type="entry name" value="DNA_pol_B_exo1"/>
    <property type="match status" value="1"/>
</dbReference>
<accession>X1RFB2</accession>